<reference evidence="1 2" key="1">
    <citation type="submission" date="2022-05" db="EMBL/GenBank/DDBJ databases">
        <title>Whole genome sequences of Escherichia coli of fish isolates collected from Assam, India.</title>
        <authorList>
            <person name="Sudha S."/>
            <person name="Muneeb K.H."/>
            <person name="Rakshit O."/>
            <person name="Mendem S.K."/>
            <person name="Raisen C."/>
            <person name="Holmes M.A."/>
            <person name="Shome B.R."/>
            <person name="Sivaraman G.K."/>
        </authorList>
    </citation>
    <scope>NUCLEOTIDE SEQUENCE [LARGE SCALE GENOMIC DNA]</scope>
    <source>
        <strain evidence="1 2">278</strain>
    </source>
</reference>
<accession>A0ABU6EDD6</accession>
<comment type="caution">
    <text evidence="1">The sequence shown here is derived from an EMBL/GenBank/DDBJ whole genome shotgun (WGS) entry which is preliminary data.</text>
</comment>
<dbReference type="RefSeq" id="WP_196727849.1">
    <property type="nucleotide sequence ID" value="NZ_JAMZOO010000002.1"/>
</dbReference>
<dbReference type="EMBL" id="JAMZOO010000002">
    <property type="protein sequence ID" value="MEB6857088.1"/>
    <property type="molecule type" value="Genomic_DNA"/>
</dbReference>
<name>A0ABU6EDD6_9GAMM</name>
<organism evidence="1 2">
    <name type="scientific">Proteus cibi</name>
    <dbReference type="NCBI Taxonomy" id="2050966"/>
    <lineage>
        <taxon>Bacteria</taxon>
        <taxon>Pseudomonadati</taxon>
        <taxon>Pseudomonadota</taxon>
        <taxon>Gammaproteobacteria</taxon>
        <taxon>Enterobacterales</taxon>
        <taxon>Morganellaceae</taxon>
        <taxon>Proteus</taxon>
    </lineage>
</organism>
<evidence type="ECO:0000313" key="1">
    <source>
        <dbReference type="EMBL" id="MEB6857088.1"/>
    </source>
</evidence>
<gene>
    <name evidence="1" type="ORF">NA736_08620</name>
</gene>
<sequence length="55" mass="6517">MLKIVDEPEGATPLTPDDMQGLRYQHLETRAQLNELVIHSKKEFIYHYIKCFSHM</sequence>
<evidence type="ECO:0000313" key="2">
    <source>
        <dbReference type="Proteomes" id="UP001332939"/>
    </source>
</evidence>
<keyword evidence="2" id="KW-1185">Reference proteome</keyword>
<dbReference type="Proteomes" id="UP001332939">
    <property type="component" value="Unassembled WGS sequence"/>
</dbReference>
<protein>
    <submittedName>
        <fullName evidence="1">Uncharacterized protein</fullName>
    </submittedName>
</protein>
<proteinExistence type="predicted"/>